<reference evidence="3" key="1">
    <citation type="submission" date="2022-10" db="EMBL/GenBank/DDBJ databases">
        <title>Genome assembly of Pristionchus species.</title>
        <authorList>
            <person name="Yoshida K."/>
            <person name="Sommer R.J."/>
        </authorList>
    </citation>
    <scope>NUCLEOTIDE SEQUENCE [LARGE SCALE GENOMIC DNA]</scope>
    <source>
        <strain evidence="3">RS5460</strain>
    </source>
</reference>
<dbReference type="AlphaFoldDB" id="A0AAN4ZT24"/>
<comment type="caution">
    <text evidence="2">The sequence shown here is derived from an EMBL/GenBank/DDBJ whole genome shotgun (WGS) entry which is preliminary data.</text>
</comment>
<proteinExistence type="predicted"/>
<organism evidence="2 3">
    <name type="scientific">Pristionchus mayeri</name>
    <dbReference type="NCBI Taxonomy" id="1317129"/>
    <lineage>
        <taxon>Eukaryota</taxon>
        <taxon>Metazoa</taxon>
        <taxon>Ecdysozoa</taxon>
        <taxon>Nematoda</taxon>
        <taxon>Chromadorea</taxon>
        <taxon>Rhabditida</taxon>
        <taxon>Rhabditina</taxon>
        <taxon>Diplogasteromorpha</taxon>
        <taxon>Diplogasteroidea</taxon>
        <taxon>Neodiplogasteridae</taxon>
        <taxon>Pristionchus</taxon>
    </lineage>
</organism>
<feature type="non-terminal residue" evidence="2">
    <location>
        <position position="112"/>
    </location>
</feature>
<accession>A0AAN4ZT24</accession>
<protein>
    <submittedName>
        <fullName evidence="2">Uncharacterized protein</fullName>
    </submittedName>
</protein>
<keyword evidence="3" id="KW-1185">Reference proteome</keyword>
<evidence type="ECO:0000256" key="1">
    <source>
        <dbReference type="SAM" id="MobiDB-lite"/>
    </source>
</evidence>
<gene>
    <name evidence="2" type="ORF">PMAYCL1PPCAC_14067</name>
</gene>
<feature type="region of interest" description="Disordered" evidence="1">
    <location>
        <begin position="73"/>
        <end position="94"/>
    </location>
</feature>
<sequence>SITTTTTVTHIERDGDGWEFSVIIVFRDVITQSIRREEREPILISFSDCANTRVLRSGIADLMLFQRAERLTERRHGQGKHERQPHLPEGNRGVHQVFHTPTFQVLSKKLSQ</sequence>
<feature type="non-terminal residue" evidence="2">
    <location>
        <position position="1"/>
    </location>
</feature>
<evidence type="ECO:0000313" key="2">
    <source>
        <dbReference type="EMBL" id="GMR43872.1"/>
    </source>
</evidence>
<name>A0AAN4ZT24_9BILA</name>
<dbReference type="EMBL" id="BTRK01000003">
    <property type="protein sequence ID" value="GMR43872.1"/>
    <property type="molecule type" value="Genomic_DNA"/>
</dbReference>
<dbReference type="Proteomes" id="UP001328107">
    <property type="component" value="Unassembled WGS sequence"/>
</dbReference>
<evidence type="ECO:0000313" key="3">
    <source>
        <dbReference type="Proteomes" id="UP001328107"/>
    </source>
</evidence>
<feature type="compositionally biased region" description="Basic and acidic residues" evidence="1">
    <location>
        <begin position="73"/>
        <end position="86"/>
    </location>
</feature>